<keyword evidence="1" id="KW-0812">Transmembrane</keyword>
<gene>
    <name evidence="2" type="ORF">MYCIT1_LOCUS33470</name>
</gene>
<keyword evidence="1" id="KW-0472">Membrane</keyword>
<keyword evidence="1" id="KW-1133">Transmembrane helix</keyword>
<sequence length="135" mass="15082">MDADKVRPVFLCFVLLRILLAALCFLLFWSIYFFPPSPAARDAGSLFSFVFWIAGSPTVLGGLAAAAGAKVVPVLQPGFFFDYTPPPVAAYTDHAKSITPFTIDAGNGLSFDWQFHLVRELRCVRWLRRDKNPRI</sequence>
<keyword evidence="3" id="KW-1185">Reference proteome</keyword>
<dbReference type="AlphaFoldDB" id="A0AAD2HVG3"/>
<feature type="transmembrane region" description="Helical" evidence="1">
    <location>
        <begin position="9"/>
        <end position="34"/>
    </location>
</feature>
<protein>
    <submittedName>
        <fullName evidence="2">Uncharacterized protein</fullName>
    </submittedName>
</protein>
<evidence type="ECO:0000256" key="1">
    <source>
        <dbReference type="SAM" id="Phobius"/>
    </source>
</evidence>
<name>A0AAD2HVG3_9AGAR</name>
<comment type="caution">
    <text evidence="2">The sequence shown here is derived from an EMBL/GenBank/DDBJ whole genome shotgun (WGS) entry which is preliminary data.</text>
</comment>
<reference evidence="2" key="1">
    <citation type="submission" date="2023-11" db="EMBL/GenBank/DDBJ databases">
        <authorList>
            <person name="De Vega J J."/>
            <person name="De Vega J J."/>
        </authorList>
    </citation>
    <scope>NUCLEOTIDE SEQUENCE</scope>
</reference>
<dbReference type="EMBL" id="CAVNYO010000446">
    <property type="protein sequence ID" value="CAK5282031.1"/>
    <property type="molecule type" value="Genomic_DNA"/>
</dbReference>
<organism evidence="2 3">
    <name type="scientific">Mycena citricolor</name>
    <dbReference type="NCBI Taxonomy" id="2018698"/>
    <lineage>
        <taxon>Eukaryota</taxon>
        <taxon>Fungi</taxon>
        <taxon>Dikarya</taxon>
        <taxon>Basidiomycota</taxon>
        <taxon>Agaricomycotina</taxon>
        <taxon>Agaricomycetes</taxon>
        <taxon>Agaricomycetidae</taxon>
        <taxon>Agaricales</taxon>
        <taxon>Marasmiineae</taxon>
        <taxon>Mycenaceae</taxon>
        <taxon>Mycena</taxon>
    </lineage>
</organism>
<accession>A0AAD2HVG3</accession>
<dbReference type="Proteomes" id="UP001295794">
    <property type="component" value="Unassembled WGS sequence"/>
</dbReference>
<evidence type="ECO:0000313" key="3">
    <source>
        <dbReference type="Proteomes" id="UP001295794"/>
    </source>
</evidence>
<feature type="transmembrane region" description="Helical" evidence="1">
    <location>
        <begin position="46"/>
        <end position="67"/>
    </location>
</feature>
<proteinExistence type="predicted"/>
<evidence type="ECO:0000313" key="2">
    <source>
        <dbReference type="EMBL" id="CAK5282031.1"/>
    </source>
</evidence>